<feature type="region of interest" description="Disordered" evidence="1">
    <location>
        <begin position="1"/>
        <end position="28"/>
    </location>
</feature>
<evidence type="ECO:0000313" key="3">
    <source>
        <dbReference type="Proteomes" id="UP000001595"/>
    </source>
</evidence>
<organism evidence="2 3">
    <name type="scientific">Pongo abelii</name>
    <name type="common">Sumatran orangutan</name>
    <name type="synonym">Pongo pygmaeus abelii</name>
    <dbReference type="NCBI Taxonomy" id="9601"/>
    <lineage>
        <taxon>Eukaryota</taxon>
        <taxon>Metazoa</taxon>
        <taxon>Chordata</taxon>
        <taxon>Craniata</taxon>
        <taxon>Vertebrata</taxon>
        <taxon>Euteleostomi</taxon>
        <taxon>Mammalia</taxon>
        <taxon>Eutheria</taxon>
        <taxon>Euarchontoglires</taxon>
        <taxon>Primates</taxon>
        <taxon>Haplorrhini</taxon>
        <taxon>Catarrhini</taxon>
        <taxon>Hominidae</taxon>
        <taxon>Pongo</taxon>
    </lineage>
</organism>
<gene>
    <name evidence="2" type="primary">FRMD1</name>
</gene>
<reference evidence="2" key="2">
    <citation type="submission" date="2025-08" db="UniProtKB">
        <authorList>
            <consortium name="Ensembl"/>
        </authorList>
    </citation>
    <scope>IDENTIFICATION</scope>
</reference>
<sequence>MAGARGGGRPHPMASPCRSRKRKPGSVRSSTAAAWTTCICTSWPCTQHPPHSAIPSTAPWTAGWRAPARPGPLSPARGPATASPWTCSERPHHRSLWCRHHPPSSAVCTARLSPCPLHCHVVLGPSCPPDAARTSAASTRHRFTCKSGEEKKPTCPSPCGPPRSRPRTSSITASHDPIWGGRCCGRGQVSSQAGRSRLARTTQRACSGCISRPPTASASVGLAGPWNLHCCHGGLGLRAQLSLLGGVWEVADPAPGGSWSGAVTGWPWAGWGWFPLACVETWTPLGPQPSAQTPSWKTENSRQSSSFLQESLLHLR</sequence>
<reference evidence="2" key="3">
    <citation type="submission" date="2025-09" db="UniProtKB">
        <authorList>
            <consortium name="Ensembl"/>
        </authorList>
    </citation>
    <scope>IDENTIFICATION</scope>
</reference>
<feature type="region of interest" description="Disordered" evidence="1">
    <location>
        <begin position="288"/>
        <end position="316"/>
    </location>
</feature>
<feature type="region of interest" description="Disordered" evidence="1">
    <location>
        <begin position="147"/>
        <end position="170"/>
    </location>
</feature>
<reference evidence="2 3" key="1">
    <citation type="submission" date="2008-02" db="EMBL/GenBank/DDBJ databases">
        <title>A 6x draft sequence assembly of the Pongo pygmaeus abelii genome.</title>
        <authorList>
            <person name="Wilson R.K."/>
            <person name="Mardis E."/>
        </authorList>
    </citation>
    <scope>NUCLEOTIDE SEQUENCE [LARGE SCALE GENOMIC DNA]</scope>
</reference>
<evidence type="ECO:0000313" key="2">
    <source>
        <dbReference type="Ensembl" id="ENSPPYP00000032876.1"/>
    </source>
</evidence>
<dbReference type="AlphaFoldDB" id="A0A8I5UIA7"/>
<dbReference type="Ensembl" id="ENSPPYT00000042437.1">
    <property type="protein sequence ID" value="ENSPPYP00000032876.1"/>
    <property type="gene ID" value="ENSPPYG00000017180.3"/>
</dbReference>
<dbReference type="GeneTree" id="ENSGT00940000162787"/>
<proteinExistence type="predicted"/>
<dbReference type="Proteomes" id="UP000001595">
    <property type="component" value="Chromosome 6"/>
</dbReference>
<accession>A0A8I5UIA7</accession>
<evidence type="ECO:0000256" key="1">
    <source>
        <dbReference type="SAM" id="MobiDB-lite"/>
    </source>
</evidence>
<keyword evidence="3" id="KW-1185">Reference proteome</keyword>
<name>A0A8I5UIA7_PONAB</name>
<feature type="compositionally biased region" description="Polar residues" evidence="1">
    <location>
        <begin position="289"/>
        <end position="309"/>
    </location>
</feature>
<protein>
    <submittedName>
        <fullName evidence="2">FERM domain containing 1</fullName>
    </submittedName>
</protein>